<dbReference type="Gene3D" id="3.10.129.10">
    <property type="entry name" value="Hotdog Thioesterase"/>
    <property type="match status" value="1"/>
</dbReference>
<dbReference type="PANTHER" id="PTHR11049">
    <property type="entry name" value="ACYL COENZYME A THIOESTER HYDROLASE"/>
    <property type="match status" value="1"/>
</dbReference>
<dbReference type="SUPFAM" id="SSF54637">
    <property type="entry name" value="Thioesterase/thiol ester dehydrase-isomerase"/>
    <property type="match status" value="1"/>
</dbReference>
<keyword evidence="2 3" id="KW-0378">Hydrolase</keyword>
<feature type="domain" description="HotDog ACOT-type" evidence="4">
    <location>
        <begin position="4"/>
        <end position="116"/>
    </location>
</feature>
<dbReference type="RefSeq" id="WP_136259414.1">
    <property type="nucleotide sequence ID" value="NZ_MWIO01000046.1"/>
</dbReference>
<comment type="caution">
    <text evidence="5">The sequence shown here is derived from an EMBL/GenBank/DDBJ whole genome shotgun (WGS) entry which is preliminary data.</text>
</comment>
<dbReference type="InterPro" id="IPR033120">
    <property type="entry name" value="HOTDOG_ACOT"/>
</dbReference>
<proteinExistence type="inferred from homology"/>
<gene>
    <name evidence="5" type="ORF">B1991_14595</name>
</gene>
<evidence type="ECO:0000256" key="3">
    <source>
        <dbReference type="PROSITE-ProRule" id="PRU01106"/>
    </source>
</evidence>
<sequence length="162" mass="17520">MPGQQQEVSFRFLAQPTDVNFGGKVHGGMAMKWIDQAGYACAVAWSGAYCVTASVSGIQFVAPILIGDLVTVRARLIHTGRSSMHLAVDVMAGDLRKGGQRLATSCVMVFVALDSPDGKPTQVPRWEPHSEAERRLQAKARQLLELSRGMEQLVDPQDLAGT</sequence>
<dbReference type="AlphaFoldDB" id="A0A4S3KCB2"/>
<dbReference type="PROSITE" id="PS51770">
    <property type="entry name" value="HOTDOG_ACOT"/>
    <property type="match status" value="1"/>
</dbReference>
<evidence type="ECO:0000313" key="5">
    <source>
        <dbReference type="EMBL" id="THD06030.1"/>
    </source>
</evidence>
<dbReference type="GO" id="GO:0006637">
    <property type="term" value="P:acyl-CoA metabolic process"/>
    <property type="evidence" value="ECO:0007669"/>
    <property type="project" value="TreeGrafter"/>
</dbReference>
<dbReference type="Pfam" id="PF03061">
    <property type="entry name" value="4HBT"/>
    <property type="match status" value="1"/>
</dbReference>
<evidence type="ECO:0000256" key="1">
    <source>
        <dbReference type="ARBA" id="ARBA00010458"/>
    </source>
</evidence>
<dbReference type="CDD" id="cd03442">
    <property type="entry name" value="BFIT_BACH"/>
    <property type="match status" value="1"/>
</dbReference>
<evidence type="ECO:0000259" key="4">
    <source>
        <dbReference type="PROSITE" id="PS51770"/>
    </source>
</evidence>
<accession>A0A4S3KCB2</accession>
<dbReference type="InterPro" id="IPR040170">
    <property type="entry name" value="Cytosol_ACT"/>
</dbReference>
<dbReference type="Proteomes" id="UP000306317">
    <property type="component" value="Unassembled WGS sequence"/>
</dbReference>
<organism evidence="5 6">
    <name type="scientific">Rhodanobacter lindaniclasticus</name>
    <dbReference type="NCBI Taxonomy" id="75310"/>
    <lineage>
        <taxon>Bacteria</taxon>
        <taxon>Pseudomonadati</taxon>
        <taxon>Pseudomonadota</taxon>
        <taxon>Gammaproteobacteria</taxon>
        <taxon>Lysobacterales</taxon>
        <taxon>Rhodanobacteraceae</taxon>
        <taxon>Rhodanobacter</taxon>
    </lineage>
</organism>
<keyword evidence="6" id="KW-1185">Reference proteome</keyword>
<dbReference type="PANTHER" id="PTHR11049:SF16">
    <property type="entry name" value="PROTEIN VDLD"/>
    <property type="match status" value="1"/>
</dbReference>
<dbReference type="GO" id="GO:0052816">
    <property type="term" value="F:long-chain fatty acyl-CoA hydrolase activity"/>
    <property type="evidence" value="ECO:0007669"/>
    <property type="project" value="TreeGrafter"/>
</dbReference>
<evidence type="ECO:0000313" key="6">
    <source>
        <dbReference type="Proteomes" id="UP000306317"/>
    </source>
</evidence>
<dbReference type="EMBL" id="MWIO01000046">
    <property type="protein sequence ID" value="THD06030.1"/>
    <property type="molecule type" value="Genomic_DNA"/>
</dbReference>
<dbReference type="GO" id="GO:0005829">
    <property type="term" value="C:cytosol"/>
    <property type="evidence" value="ECO:0007669"/>
    <property type="project" value="TreeGrafter"/>
</dbReference>
<dbReference type="OrthoDB" id="9809430at2"/>
<name>A0A4S3KCB2_9GAMM</name>
<dbReference type="InterPro" id="IPR029069">
    <property type="entry name" value="HotDog_dom_sf"/>
</dbReference>
<evidence type="ECO:0000256" key="2">
    <source>
        <dbReference type="ARBA" id="ARBA00022801"/>
    </source>
</evidence>
<dbReference type="InterPro" id="IPR006683">
    <property type="entry name" value="Thioestr_dom"/>
</dbReference>
<reference evidence="5 6" key="1">
    <citation type="submission" date="2017-02" db="EMBL/GenBank/DDBJ databases">
        <title>Whole genome sequencing of Rhodanobacter lindaniclasticus DSM 17932.</title>
        <authorList>
            <person name="Kumar S."/>
            <person name="Patil P."/>
            <person name="Patil P.B."/>
        </authorList>
    </citation>
    <scope>NUCLEOTIDE SEQUENCE [LARGE SCALE GENOMIC DNA]</scope>
    <source>
        <strain evidence="5 6">DSM 17932</strain>
    </source>
</reference>
<comment type="similarity">
    <text evidence="1">Belongs to the acyl coenzyme A hydrolase family.</text>
</comment>
<protein>
    <submittedName>
        <fullName evidence="5">Acyl-CoA thioesterase</fullName>
    </submittedName>
</protein>